<evidence type="ECO:0000259" key="5">
    <source>
        <dbReference type="PROSITE" id="PS50887"/>
    </source>
</evidence>
<dbReference type="GO" id="GO:0016020">
    <property type="term" value="C:membrane"/>
    <property type="evidence" value="ECO:0007669"/>
    <property type="project" value="InterPro"/>
</dbReference>
<dbReference type="Pfam" id="PF17152">
    <property type="entry name" value="CHASE8"/>
    <property type="match status" value="1"/>
</dbReference>
<keyword evidence="2" id="KW-0472">Membrane</keyword>
<dbReference type="PANTHER" id="PTHR44757:SF2">
    <property type="entry name" value="BIOFILM ARCHITECTURE MAINTENANCE PROTEIN MBAA"/>
    <property type="match status" value="1"/>
</dbReference>
<dbReference type="InterPro" id="IPR003660">
    <property type="entry name" value="HAMP_dom"/>
</dbReference>
<dbReference type="PANTHER" id="PTHR44757">
    <property type="entry name" value="DIGUANYLATE CYCLASE DGCP"/>
    <property type="match status" value="1"/>
</dbReference>
<organism evidence="6 7">
    <name type="scientific">Alteromonas macleodii</name>
    <name type="common">Pseudoalteromonas macleodii</name>
    <dbReference type="NCBI Taxonomy" id="28108"/>
    <lineage>
        <taxon>Bacteria</taxon>
        <taxon>Pseudomonadati</taxon>
        <taxon>Pseudomonadota</taxon>
        <taxon>Gammaproteobacteria</taxon>
        <taxon>Alteromonadales</taxon>
        <taxon>Alteromonadaceae</taxon>
        <taxon>Alteromonas/Salinimonas group</taxon>
        <taxon>Alteromonas</taxon>
    </lineage>
</organism>
<feature type="transmembrane region" description="Helical" evidence="2">
    <location>
        <begin position="155"/>
        <end position="174"/>
    </location>
</feature>
<dbReference type="SMART" id="SM00267">
    <property type="entry name" value="GGDEF"/>
    <property type="match status" value="1"/>
</dbReference>
<dbReference type="SMART" id="SM00304">
    <property type="entry name" value="HAMP"/>
    <property type="match status" value="1"/>
</dbReference>
<feature type="domain" description="HAMP" evidence="4">
    <location>
        <begin position="180"/>
        <end position="233"/>
    </location>
</feature>
<dbReference type="EMBL" id="LR812090">
    <property type="protein sequence ID" value="CAB9493795.1"/>
    <property type="molecule type" value="Genomic_DNA"/>
</dbReference>
<dbReference type="PROSITE" id="PS50883">
    <property type="entry name" value="EAL"/>
    <property type="match status" value="1"/>
</dbReference>
<keyword evidence="2" id="KW-0812">Transmembrane</keyword>
<dbReference type="Gene3D" id="6.10.340.10">
    <property type="match status" value="1"/>
</dbReference>
<proteinExistence type="predicted"/>
<dbReference type="AlphaFoldDB" id="A0A6T9Y0Z2"/>
<name>A0A6T9Y0Z2_ALTMA</name>
<gene>
    <name evidence="6" type="ORF">ALFOR1_30724</name>
</gene>
<keyword evidence="2" id="KW-1133">Transmembrane helix</keyword>
<dbReference type="NCBIfam" id="TIGR00254">
    <property type="entry name" value="GGDEF"/>
    <property type="match status" value="1"/>
</dbReference>
<accession>A0A6T9Y0Z2</accession>
<dbReference type="CDD" id="cd06225">
    <property type="entry name" value="HAMP"/>
    <property type="match status" value="1"/>
</dbReference>
<dbReference type="InterPro" id="IPR035919">
    <property type="entry name" value="EAL_sf"/>
</dbReference>
<dbReference type="Pfam" id="PF00563">
    <property type="entry name" value="EAL"/>
    <property type="match status" value="1"/>
</dbReference>
<dbReference type="InterPro" id="IPR033417">
    <property type="entry name" value="CHASE8"/>
</dbReference>
<dbReference type="InterPro" id="IPR000160">
    <property type="entry name" value="GGDEF_dom"/>
</dbReference>
<dbReference type="PROSITE" id="PS50885">
    <property type="entry name" value="HAMP"/>
    <property type="match status" value="1"/>
</dbReference>
<dbReference type="Gene3D" id="3.20.20.450">
    <property type="entry name" value="EAL domain"/>
    <property type="match status" value="1"/>
</dbReference>
<dbReference type="PROSITE" id="PS50887">
    <property type="entry name" value="GGDEF"/>
    <property type="match status" value="1"/>
</dbReference>
<evidence type="ECO:0000313" key="7">
    <source>
        <dbReference type="Proteomes" id="UP000509458"/>
    </source>
</evidence>
<dbReference type="InterPro" id="IPR029787">
    <property type="entry name" value="Nucleotide_cyclase"/>
</dbReference>
<dbReference type="CDD" id="cd01949">
    <property type="entry name" value="GGDEF"/>
    <property type="match status" value="1"/>
</dbReference>
<dbReference type="SMART" id="SM00052">
    <property type="entry name" value="EAL"/>
    <property type="match status" value="1"/>
</dbReference>
<feature type="domain" description="EAL" evidence="3">
    <location>
        <begin position="429"/>
        <end position="680"/>
    </location>
</feature>
<evidence type="ECO:0000259" key="3">
    <source>
        <dbReference type="PROSITE" id="PS50883"/>
    </source>
</evidence>
<evidence type="ECO:0000259" key="4">
    <source>
        <dbReference type="PROSITE" id="PS50885"/>
    </source>
</evidence>
<feature type="domain" description="GGDEF" evidence="5">
    <location>
        <begin position="287"/>
        <end position="420"/>
    </location>
</feature>
<dbReference type="SUPFAM" id="SSF55073">
    <property type="entry name" value="Nucleotide cyclase"/>
    <property type="match status" value="1"/>
</dbReference>
<dbReference type="FunFam" id="3.30.70.270:FF:000001">
    <property type="entry name" value="Diguanylate cyclase domain protein"/>
    <property type="match status" value="1"/>
</dbReference>
<feature type="transmembrane region" description="Helical" evidence="2">
    <location>
        <begin position="12"/>
        <end position="32"/>
    </location>
</feature>
<dbReference type="RefSeq" id="WP_179983273.1">
    <property type="nucleotide sequence ID" value="NZ_LR812090.1"/>
</dbReference>
<dbReference type="Gene3D" id="3.30.70.270">
    <property type="match status" value="1"/>
</dbReference>
<reference evidence="6 7" key="1">
    <citation type="submission" date="2020-06" db="EMBL/GenBank/DDBJ databases">
        <authorList>
            <person name="Duchaud E."/>
        </authorList>
    </citation>
    <scope>NUCLEOTIDE SEQUENCE [LARGE SCALE GENOMIC DNA]</scope>
    <source>
        <strain evidence="6">Alteromonas fortis</strain>
    </source>
</reference>
<evidence type="ECO:0000313" key="6">
    <source>
        <dbReference type="EMBL" id="CAB9493795.1"/>
    </source>
</evidence>
<dbReference type="CDD" id="cd01948">
    <property type="entry name" value="EAL"/>
    <property type="match status" value="1"/>
</dbReference>
<protein>
    <submittedName>
        <fullName evidence="6">Diguanylate cyclase (GGDEF) domain-containing protein</fullName>
    </submittedName>
</protein>
<dbReference type="InterPro" id="IPR052155">
    <property type="entry name" value="Biofilm_reg_signaling"/>
</dbReference>
<evidence type="ECO:0000256" key="2">
    <source>
        <dbReference type="SAM" id="Phobius"/>
    </source>
</evidence>
<comment type="cofactor">
    <cofactor evidence="1">
        <name>Mg(2+)</name>
        <dbReference type="ChEBI" id="CHEBI:18420"/>
    </cofactor>
</comment>
<evidence type="ECO:0000256" key="1">
    <source>
        <dbReference type="ARBA" id="ARBA00001946"/>
    </source>
</evidence>
<sequence length="680" mass="75984">MMFRRSSFFTKQLLAVLVVNFFSLCLVAGLLYNNFVADYKSNLVDVLDNQSTLLASAASTSVLFSDVDTTQELLDAASKLPAIKSAKVYDDAYTVIASYTMGDFEEDISPSTVKEGATFGKHLIHYLKPIEFNDEVIGYLILTASTTSLEEQQQHAMYVVLGVLIVSMLFTYLFHWRLQSFLSKPIQQLISLVKFVGSKREYSKRLPDKRDDELGELFEGVNHILATVESHQAQLKAQNTELERVVELRTRQLYQKANYDALTQLPNRHLFVEKLDEAVNKANFQNTALSILFLDLDRFKLINDTLGHDIGDEVLIIVAKKLTAIVTEEDCVCRWGGDEFVIMLEGVAEHDELVALSSEIIESLSQPMAIGSNQLHISTSIGIALHQKNLETGIEILKHADTSMYHAKEKGPGHYSFFNIEMLEESLVRLSLESRIRQAIKLEGAFSLVYQPQVCIRSDKIIGLESLIRWNDEGTDIPPSQFIPVAEEAGLINPLTTWVLSNVCQQIRKWLDEGLNLVPVAVNLPASFLIQLDCAEQIEEVLSKYQVPPHLLEVELTENTFISSTDFALTSLKKLKKIGLNISIDDFGTGYSCLSYIGTLPINKLKIDGSFVSQLGQSSSNDGIVNTIIMLAKSLELTTLGECVETKEQQQALAEMGCDSVQGYLHHKPLKSSEITPLMR</sequence>
<dbReference type="GO" id="GO:0003824">
    <property type="term" value="F:catalytic activity"/>
    <property type="evidence" value="ECO:0007669"/>
    <property type="project" value="UniProtKB-ARBA"/>
</dbReference>
<dbReference type="InterPro" id="IPR001633">
    <property type="entry name" value="EAL_dom"/>
</dbReference>
<dbReference type="Proteomes" id="UP000509458">
    <property type="component" value="Chromosome"/>
</dbReference>
<dbReference type="InterPro" id="IPR043128">
    <property type="entry name" value="Rev_trsase/Diguanyl_cyclase"/>
</dbReference>
<dbReference type="GO" id="GO:0007165">
    <property type="term" value="P:signal transduction"/>
    <property type="evidence" value="ECO:0007669"/>
    <property type="project" value="InterPro"/>
</dbReference>
<dbReference type="SUPFAM" id="SSF141868">
    <property type="entry name" value="EAL domain-like"/>
    <property type="match status" value="1"/>
</dbReference>
<dbReference type="Pfam" id="PF00990">
    <property type="entry name" value="GGDEF"/>
    <property type="match status" value="1"/>
</dbReference>